<dbReference type="GeneID" id="22915025"/>
<comment type="caution">
    <text evidence="2">The sequence shown here is derived from an EMBL/GenBank/DDBJ whole genome shotgun (WGS) entry which is preliminary data.</text>
</comment>
<dbReference type="Pfam" id="PF14295">
    <property type="entry name" value="PAN_4"/>
    <property type="match status" value="1"/>
</dbReference>
<sequence>MRSVNFIVLVGVSYGKECLAPFLGDQIGCTPCGDADLRVDKDTQSSLCVRNDHYFQCYDGIADCCASEDIKQHRVSEHCIYEYNHPSICNKYVSKTSAYTNEECQADCEVVEASGMDLLSASSLQEKCMSEHFTVDLDDKVTPTGVCFDNWVYGYNEPDTLSGYKVLEEIPTPALCQAECQKDPDCVRFLWSYDTVEMGYEYDRAARCHLKNTEQVEIPLSIIYDDDVTSSTIPSDNLYCSWGIGQNCLIDSYECAPCGEGVKRCVWKSGKHISGWKYCNGSGATAPEQQCQIPTATTTTTTTEMPTTT</sequence>
<dbReference type="RefSeq" id="XP_011132599.1">
    <property type="nucleotide sequence ID" value="XM_011134297.1"/>
</dbReference>
<dbReference type="Proteomes" id="UP000019763">
    <property type="component" value="Unassembled WGS sequence"/>
</dbReference>
<proteinExistence type="predicted"/>
<evidence type="ECO:0000313" key="2">
    <source>
        <dbReference type="EMBL" id="EZG45009.1"/>
    </source>
</evidence>
<keyword evidence="3" id="KW-1185">Reference proteome</keyword>
<protein>
    <recommendedName>
        <fullName evidence="1">Apple domain-containing protein</fullName>
    </recommendedName>
</protein>
<reference evidence="2" key="1">
    <citation type="submission" date="2013-12" db="EMBL/GenBank/DDBJ databases">
        <authorList>
            <person name="Omoto C.K."/>
            <person name="Sibley D."/>
            <person name="Venepally P."/>
            <person name="Hadjithomas M."/>
            <person name="Karamycheva S."/>
            <person name="Brunk B."/>
            <person name="Roos D."/>
            <person name="Caler E."/>
            <person name="Lorenzi H."/>
        </authorList>
    </citation>
    <scope>NUCLEOTIDE SEQUENCE</scope>
</reference>
<dbReference type="EMBL" id="AFNH02001047">
    <property type="protein sequence ID" value="EZG45009.1"/>
    <property type="molecule type" value="Genomic_DNA"/>
</dbReference>
<dbReference type="Gene3D" id="3.50.4.10">
    <property type="entry name" value="Hepatocyte Growth Factor"/>
    <property type="match status" value="1"/>
</dbReference>
<dbReference type="InterPro" id="IPR003609">
    <property type="entry name" value="Pan_app"/>
</dbReference>
<gene>
    <name evidence="2" type="ORF">GNI_141660</name>
</gene>
<evidence type="ECO:0000259" key="1">
    <source>
        <dbReference type="Pfam" id="PF14295"/>
    </source>
</evidence>
<accession>A0A023B0X7</accession>
<feature type="domain" description="Apple" evidence="1">
    <location>
        <begin position="169"/>
        <end position="211"/>
    </location>
</feature>
<organism evidence="2 3">
    <name type="scientific">Gregarina niphandrodes</name>
    <name type="common">Septate eugregarine</name>
    <dbReference type="NCBI Taxonomy" id="110365"/>
    <lineage>
        <taxon>Eukaryota</taxon>
        <taxon>Sar</taxon>
        <taxon>Alveolata</taxon>
        <taxon>Apicomplexa</taxon>
        <taxon>Conoidasida</taxon>
        <taxon>Gregarinasina</taxon>
        <taxon>Eugregarinorida</taxon>
        <taxon>Gregarinidae</taxon>
        <taxon>Gregarina</taxon>
    </lineage>
</organism>
<name>A0A023B0X7_GRENI</name>
<feature type="non-terminal residue" evidence="2">
    <location>
        <position position="309"/>
    </location>
</feature>
<dbReference type="VEuPathDB" id="CryptoDB:GNI_141660"/>
<dbReference type="AlphaFoldDB" id="A0A023B0X7"/>
<evidence type="ECO:0000313" key="3">
    <source>
        <dbReference type="Proteomes" id="UP000019763"/>
    </source>
</evidence>
<dbReference type="OrthoDB" id="405045at2759"/>